<dbReference type="STRING" id="867904.Metho_2308"/>
<dbReference type="InterPro" id="IPR003784">
    <property type="entry name" value="BioY"/>
</dbReference>
<dbReference type="PANTHER" id="PTHR34295">
    <property type="entry name" value="BIOTIN TRANSPORTER BIOY"/>
    <property type="match status" value="1"/>
</dbReference>
<keyword evidence="1" id="KW-0813">Transport</keyword>
<keyword evidence="4" id="KW-1185">Reference proteome</keyword>
<reference evidence="4" key="1">
    <citation type="submission" date="2012-02" db="EMBL/GenBank/DDBJ databases">
        <title>Complete sequence of chromosome of Methanomethylovorans hollandica DSM 15978.</title>
        <authorList>
            <person name="Lucas S."/>
            <person name="Copeland A."/>
            <person name="Lapidus A."/>
            <person name="Glavina del Rio T."/>
            <person name="Dalin E."/>
            <person name="Tice H."/>
            <person name="Bruce D."/>
            <person name="Goodwin L."/>
            <person name="Pitluck S."/>
            <person name="Peters L."/>
            <person name="Mikhailova N."/>
            <person name="Held B."/>
            <person name="Kyrpides N."/>
            <person name="Mavromatis K."/>
            <person name="Ivanova N."/>
            <person name="Brettin T."/>
            <person name="Detter J.C."/>
            <person name="Han C."/>
            <person name="Larimer F."/>
            <person name="Land M."/>
            <person name="Hauser L."/>
            <person name="Markowitz V."/>
            <person name="Cheng J.-F."/>
            <person name="Hugenholtz P."/>
            <person name="Woyke T."/>
            <person name="Wu D."/>
            <person name="Spring S."/>
            <person name="Schroeder M."/>
            <person name="Brambilla E."/>
            <person name="Klenk H.-P."/>
            <person name="Eisen J.A."/>
        </authorList>
    </citation>
    <scope>NUCLEOTIDE SEQUENCE [LARGE SCALE GENOMIC DNA]</scope>
    <source>
        <strain evidence="4">DSM 15978 / NBRC 107637 / DMS1</strain>
    </source>
</reference>
<gene>
    <name evidence="3" type="ordered locus">Metho_2308</name>
</gene>
<feature type="transmembrane region" description="Helical" evidence="2">
    <location>
        <begin position="123"/>
        <end position="145"/>
    </location>
</feature>
<dbReference type="PIRSF" id="PIRSF016661">
    <property type="entry name" value="BioY"/>
    <property type="match status" value="1"/>
</dbReference>
<dbReference type="EMBL" id="CP003362">
    <property type="protein sequence ID" value="AGB50465.1"/>
    <property type="molecule type" value="Genomic_DNA"/>
</dbReference>
<evidence type="ECO:0008006" key="5">
    <source>
        <dbReference type="Google" id="ProtNLM"/>
    </source>
</evidence>
<feature type="transmembrane region" description="Helical" evidence="2">
    <location>
        <begin position="157"/>
        <end position="179"/>
    </location>
</feature>
<keyword evidence="1" id="KW-1003">Cell membrane</keyword>
<keyword evidence="1 2" id="KW-0472">Membrane</keyword>
<dbReference type="AlphaFoldDB" id="L0L0J3"/>
<comment type="subcellular location">
    <subcellularLocation>
        <location evidence="1">Cell membrane</location>
        <topology evidence="1">Multi-pass membrane protein</topology>
    </subcellularLocation>
</comment>
<dbReference type="Proteomes" id="UP000010866">
    <property type="component" value="Chromosome"/>
</dbReference>
<dbReference type="KEGG" id="mhz:Metho_2308"/>
<accession>L0L0J3</accession>
<keyword evidence="2" id="KW-1133">Transmembrane helix</keyword>
<comment type="similarity">
    <text evidence="1">Belongs to the BioY family.</text>
</comment>
<feature type="transmembrane region" description="Helical" evidence="2">
    <location>
        <begin position="67"/>
        <end position="84"/>
    </location>
</feature>
<dbReference type="GeneID" id="14408386"/>
<evidence type="ECO:0000256" key="1">
    <source>
        <dbReference type="PIRNR" id="PIRNR016661"/>
    </source>
</evidence>
<organism evidence="3 4">
    <name type="scientific">Methanomethylovorans hollandica (strain DSM 15978 / NBRC 107637 / DMS1)</name>
    <dbReference type="NCBI Taxonomy" id="867904"/>
    <lineage>
        <taxon>Archaea</taxon>
        <taxon>Methanobacteriati</taxon>
        <taxon>Methanobacteriota</taxon>
        <taxon>Stenosarchaea group</taxon>
        <taxon>Methanomicrobia</taxon>
        <taxon>Methanosarcinales</taxon>
        <taxon>Methanosarcinaceae</taxon>
        <taxon>Methanomethylovorans</taxon>
    </lineage>
</organism>
<evidence type="ECO:0000313" key="4">
    <source>
        <dbReference type="Proteomes" id="UP000010866"/>
    </source>
</evidence>
<dbReference type="HOGENOM" id="CLU_077931_1_1_2"/>
<dbReference type="PANTHER" id="PTHR34295:SF1">
    <property type="entry name" value="BIOTIN TRANSPORTER BIOY"/>
    <property type="match status" value="1"/>
</dbReference>
<dbReference type="OrthoDB" id="50443at2157"/>
<evidence type="ECO:0000313" key="3">
    <source>
        <dbReference type="EMBL" id="AGB50465.1"/>
    </source>
</evidence>
<dbReference type="Pfam" id="PF02632">
    <property type="entry name" value="BioY"/>
    <property type="match status" value="1"/>
</dbReference>
<dbReference type="GO" id="GO:0005886">
    <property type="term" value="C:plasma membrane"/>
    <property type="evidence" value="ECO:0007669"/>
    <property type="project" value="UniProtKB-SubCell"/>
</dbReference>
<dbReference type="RefSeq" id="WP_015325630.1">
    <property type="nucleotide sequence ID" value="NC_019977.1"/>
</dbReference>
<name>L0L0J3_METHD</name>
<dbReference type="Gene3D" id="1.10.1760.20">
    <property type="match status" value="1"/>
</dbReference>
<protein>
    <recommendedName>
        <fullName evidence="5">BioY protein</fullName>
    </recommendedName>
</protein>
<evidence type="ECO:0000256" key="2">
    <source>
        <dbReference type="SAM" id="Phobius"/>
    </source>
</evidence>
<keyword evidence="2" id="KW-0812">Transmembrane</keyword>
<proteinExistence type="inferred from homology"/>
<dbReference type="GO" id="GO:0015225">
    <property type="term" value="F:biotin transmembrane transporter activity"/>
    <property type="evidence" value="ECO:0007669"/>
    <property type="project" value="UniProtKB-UniRule"/>
</dbReference>
<feature type="transmembrane region" description="Helical" evidence="2">
    <location>
        <begin position="90"/>
        <end position="111"/>
    </location>
</feature>
<feature type="transmembrane region" description="Helical" evidence="2">
    <location>
        <begin position="20"/>
        <end position="37"/>
    </location>
</feature>
<sequence precursor="true">MVYNNQSYKDKSHTDLKRMVFAALFASLTAVGAYVKIPLPFTPVPVTMQVFFVLLAGSMLGSRWGTISMVVYLLLGLAGFPVFAGGSSGMGVLFGPTGGYLAGFIFAAFGIGKLSEILSQHGLLKNILCMTLGLCIIYLLGAFRLMSVADLTFQQTIVAGVLPFIIGDLASLLLAALIATRYEV</sequence>